<accession>A0A842ICQ7</accession>
<keyword evidence="7" id="KW-1185">Reference proteome</keyword>
<comment type="cofactor">
    <cofactor evidence="1">
        <name>(R)-lipoate</name>
        <dbReference type="ChEBI" id="CHEBI:83088"/>
    </cofactor>
</comment>
<dbReference type="Pfam" id="PF00364">
    <property type="entry name" value="Biotin_lipoyl"/>
    <property type="match status" value="1"/>
</dbReference>
<dbReference type="Pfam" id="PF12697">
    <property type="entry name" value="Abhydrolase_6"/>
    <property type="match status" value="1"/>
</dbReference>
<keyword evidence="3" id="KW-0450">Lipoyl</keyword>
<dbReference type="EMBL" id="JACLQD010000006">
    <property type="protein sequence ID" value="MBC2837349.1"/>
    <property type="molecule type" value="Genomic_DNA"/>
</dbReference>
<dbReference type="AlphaFoldDB" id="A0A842ICQ7"/>
<dbReference type="Gene3D" id="4.10.320.10">
    <property type="entry name" value="E3-binding domain"/>
    <property type="match status" value="1"/>
</dbReference>
<dbReference type="SUPFAM" id="SSF47005">
    <property type="entry name" value="Peripheral subunit-binding domain of 2-oxo acid dehydrogenase complex"/>
    <property type="match status" value="1"/>
</dbReference>
<dbReference type="InterPro" id="IPR000089">
    <property type="entry name" value="Biotin_lipoyl"/>
</dbReference>
<dbReference type="InterPro" id="IPR029058">
    <property type="entry name" value="AB_hydrolase_fold"/>
</dbReference>
<evidence type="ECO:0000313" key="6">
    <source>
        <dbReference type="EMBL" id="MBC2837349.1"/>
    </source>
</evidence>
<dbReference type="RefSeq" id="WP_185798967.1">
    <property type="nucleotide sequence ID" value="NZ_JACLQD010000006.1"/>
</dbReference>
<dbReference type="PROSITE" id="PS51826">
    <property type="entry name" value="PSBD"/>
    <property type="match status" value="1"/>
</dbReference>
<evidence type="ECO:0000259" key="5">
    <source>
        <dbReference type="PROSITE" id="PS51826"/>
    </source>
</evidence>
<comment type="caution">
    <text evidence="6">The sequence shown here is derived from an EMBL/GenBank/DDBJ whole genome shotgun (WGS) entry which is preliminary data.</text>
</comment>
<reference evidence="6 7" key="1">
    <citation type="journal article" date="2017" name="Int. J. Syst. Evol. Microbiol.">
        <title>Gemmobacter straminiformis sp. nov., isolated from an artificial fountain.</title>
        <authorList>
            <person name="Kang J.Y."/>
            <person name="Kim M.J."/>
            <person name="Chun J."/>
            <person name="Son K.P."/>
            <person name="Jahng K.Y."/>
        </authorList>
    </citation>
    <scope>NUCLEOTIDE SEQUENCE [LARGE SCALE GENOMIC DNA]</scope>
    <source>
        <strain evidence="6 7">CAM-8</strain>
    </source>
</reference>
<organism evidence="6 7">
    <name type="scientific">Paragemmobacter straminiformis</name>
    <dbReference type="NCBI Taxonomy" id="2045119"/>
    <lineage>
        <taxon>Bacteria</taxon>
        <taxon>Pseudomonadati</taxon>
        <taxon>Pseudomonadota</taxon>
        <taxon>Alphaproteobacteria</taxon>
        <taxon>Rhodobacterales</taxon>
        <taxon>Paracoccaceae</taxon>
        <taxon>Paragemmobacter</taxon>
    </lineage>
</organism>
<evidence type="ECO:0000259" key="4">
    <source>
        <dbReference type="PROSITE" id="PS50968"/>
    </source>
</evidence>
<evidence type="ECO:0000256" key="1">
    <source>
        <dbReference type="ARBA" id="ARBA00001938"/>
    </source>
</evidence>
<dbReference type="Gene3D" id="3.40.50.1820">
    <property type="entry name" value="alpha/beta hydrolase"/>
    <property type="match status" value="1"/>
</dbReference>
<dbReference type="GO" id="GO:0016746">
    <property type="term" value="F:acyltransferase activity"/>
    <property type="evidence" value="ECO:0007669"/>
    <property type="project" value="InterPro"/>
</dbReference>
<dbReference type="PANTHER" id="PTHR43689">
    <property type="entry name" value="HYDROLASE"/>
    <property type="match status" value="1"/>
</dbReference>
<sequence>MAEAILVPQVGQDLTEAKIVELHVKLGDKVKKGDLVAVVESEKASFEVEAFSEGVVISLPWKVGDVATVLEPLMHVGSEGEVVAATATAAPAAQVAAPAAVPALVVAAPVGAAPVGASVVAEPVRVAEPVAAVAGGRRASPIARRVAFDHNLSVERIAGTGPKGAVVLRDVEGAIASAPAAGSLELRTLQSGQGTPVVFLHGFGADLSSWRPLVARVGLGSPMMALDLPGHGASQRHVAADFAALVDAVGRTLRGMHGGVHLVGHSLGAAVAAALTERGDLDVRSLTLISPAGLGASVDGDFVDGFLSAKSEGALQAWMRRLVSDPASLAPVLVRATLAARDEAGLVPAQARVARGVFEGSTQLFNVAAALRAYRGPCTVIAGRDDAIVPLREIEAAVPAHVALHRLDRVGHLPQVEAADLVQTLIARTVRSAG</sequence>
<dbReference type="PANTHER" id="PTHR43689:SF8">
    <property type="entry name" value="ALPHA_BETA-HYDROLASES SUPERFAMILY PROTEIN"/>
    <property type="match status" value="1"/>
</dbReference>
<dbReference type="Proteomes" id="UP000555411">
    <property type="component" value="Unassembled WGS sequence"/>
</dbReference>
<keyword evidence="6" id="KW-0378">Hydrolase</keyword>
<evidence type="ECO:0000313" key="7">
    <source>
        <dbReference type="Proteomes" id="UP000555411"/>
    </source>
</evidence>
<dbReference type="CDD" id="cd06849">
    <property type="entry name" value="lipoyl_domain"/>
    <property type="match status" value="1"/>
</dbReference>
<dbReference type="InterPro" id="IPR004167">
    <property type="entry name" value="PSBD"/>
</dbReference>
<dbReference type="Pfam" id="PF02817">
    <property type="entry name" value="E3_binding"/>
    <property type="match status" value="1"/>
</dbReference>
<feature type="domain" description="Lipoyl-binding" evidence="4">
    <location>
        <begin position="2"/>
        <end position="77"/>
    </location>
</feature>
<dbReference type="PROSITE" id="PS50968">
    <property type="entry name" value="BIOTINYL_LIPOYL"/>
    <property type="match status" value="1"/>
</dbReference>
<dbReference type="InterPro" id="IPR003016">
    <property type="entry name" value="2-oxoA_DH_lipoyl-BS"/>
</dbReference>
<proteinExistence type="inferred from homology"/>
<dbReference type="SUPFAM" id="SSF51230">
    <property type="entry name" value="Single hybrid motif"/>
    <property type="match status" value="1"/>
</dbReference>
<dbReference type="PROSITE" id="PS00189">
    <property type="entry name" value="LIPOYL"/>
    <property type="match status" value="1"/>
</dbReference>
<dbReference type="PRINTS" id="PR00111">
    <property type="entry name" value="ABHYDROLASE"/>
</dbReference>
<dbReference type="InterPro" id="IPR011053">
    <property type="entry name" value="Single_hybrid_motif"/>
</dbReference>
<dbReference type="SUPFAM" id="SSF53474">
    <property type="entry name" value="alpha/beta-Hydrolases"/>
    <property type="match status" value="1"/>
</dbReference>
<dbReference type="GO" id="GO:0016787">
    <property type="term" value="F:hydrolase activity"/>
    <property type="evidence" value="ECO:0007669"/>
    <property type="project" value="UniProtKB-KW"/>
</dbReference>
<feature type="domain" description="Peripheral subunit-binding (PSBD)" evidence="5">
    <location>
        <begin position="138"/>
        <end position="175"/>
    </location>
</feature>
<evidence type="ECO:0000256" key="3">
    <source>
        <dbReference type="ARBA" id="ARBA00022823"/>
    </source>
</evidence>
<dbReference type="Gene3D" id="2.40.50.100">
    <property type="match status" value="1"/>
</dbReference>
<dbReference type="InterPro" id="IPR000073">
    <property type="entry name" value="AB_hydrolase_1"/>
</dbReference>
<comment type="similarity">
    <text evidence="2">Belongs to the 2-oxoacid dehydrogenase family.</text>
</comment>
<gene>
    <name evidence="6" type="ORF">H7F16_17655</name>
</gene>
<dbReference type="InterPro" id="IPR036625">
    <property type="entry name" value="E3-bd_dom_sf"/>
</dbReference>
<evidence type="ECO:0000256" key="2">
    <source>
        <dbReference type="ARBA" id="ARBA00007317"/>
    </source>
</evidence>
<protein>
    <submittedName>
        <fullName evidence="6">Alpha/beta fold hydrolase</fullName>
    </submittedName>
</protein>
<name>A0A842ICQ7_9RHOB</name>